<dbReference type="CDD" id="cd14526">
    <property type="entry name" value="DSP_laforin-like"/>
    <property type="match status" value="1"/>
</dbReference>
<keyword evidence="1" id="KW-0378">Hydrolase</keyword>
<dbReference type="InterPro" id="IPR013783">
    <property type="entry name" value="Ig-like_fold"/>
</dbReference>
<dbReference type="SUPFAM" id="SSF81296">
    <property type="entry name" value="E set domains"/>
    <property type="match status" value="1"/>
</dbReference>
<evidence type="ECO:0000256" key="1">
    <source>
        <dbReference type="ARBA" id="ARBA00022801"/>
    </source>
</evidence>
<dbReference type="GO" id="GO:0019203">
    <property type="term" value="F:carbohydrate phosphatase activity"/>
    <property type="evidence" value="ECO:0007669"/>
    <property type="project" value="InterPro"/>
</dbReference>
<dbReference type="AlphaFoldDB" id="A0A0C9RS01"/>
<dbReference type="GO" id="GO:0009507">
    <property type="term" value="C:chloroplast"/>
    <property type="evidence" value="ECO:0007669"/>
    <property type="project" value="TreeGrafter"/>
</dbReference>
<dbReference type="InterPro" id="IPR052832">
    <property type="entry name" value="Starch-Glucan_Phosphatase"/>
</dbReference>
<dbReference type="SUPFAM" id="SSF52799">
    <property type="entry name" value="(Phosphotyrosine protein) phosphatases II"/>
    <property type="match status" value="1"/>
</dbReference>
<proteinExistence type="predicted"/>
<protein>
    <submittedName>
        <fullName evidence="7">TSA: Wollemia nobilis Ref_Wollemi_Transcript_15922_1648 transcribed RNA sequence</fullName>
    </submittedName>
</protein>
<sequence length="402" mass="44997">MTSAQPLSRSISCSSAKLQCAEAKIPYKGQRLFSTKSFLRRRNLGIEVPLSSGGSFVEHTIMQSNHTNKNANSTTNAYSRTDVETSNADETKEEKSEIYSNNMTKAMGAVLTYQHELGMNYNFVLPDLIVGSCPQNPADVDKLKNIGVGIIFCLQQDPDLEYFGIDISAIQKRSEDYDGLQHIRAEVRDFDAFNLRMRLPTVVGKLQKAIKNGSGITYIHCTAGLGRAPAVALAYMFWVQGYKLADANKLIQSVRPSFPKLEAIKSATADMLTPGGKQHVTLKWKKGICSSVEVSGLDIGWGQRMPLAYDENQGCWLLQRELPEGRYEYKYVVDGNWTYNTDELVTSRNKDGHVNNYVEVNSDKIDVTSRNLRQRLMQQDVNLTKEERQIICARLEALADGN</sequence>
<dbReference type="InterPro" id="IPR014756">
    <property type="entry name" value="Ig_E-set"/>
</dbReference>
<keyword evidence="2" id="KW-0904">Protein phosphatase</keyword>
<evidence type="ECO:0000256" key="3">
    <source>
        <dbReference type="ARBA" id="ARBA00023277"/>
    </source>
</evidence>
<dbReference type="FunFam" id="2.60.40.10:FF:000992">
    <property type="entry name" value="Phosphoglucan phosphatase DSP4, chloroplastic"/>
    <property type="match status" value="1"/>
</dbReference>
<dbReference type="EMBL" id="GCHU01015832">
    <property type="protein sequence ID" value="JAG86334.1"/>
    <property type="molecule type" value="Transcribed_RNA"/>
</dbReference>
<dbReference type="Gene3D" id="3.90.190.10">
    <property type="entry name" value="Protein tyrosine phosphatase superfamily"/>
    <property type="match status" value="1"/>
</dbReference>
<dbReference type="InterPro" id="IPR045204">
    <property type="entry name" value="DSP_laforin-like"/>
</dbReference>
<name>A0A0C9RS01_9CONI</name>
<dbReference type="GO" id="GO:2001070">
    <property type="term" value="F:starch binding"/>
    <property type="evidence" value="ECO:0007669"/>
    <property type="project" value="TreeGrafter"/>
</dbReference>
<dbReference type="PANTHER" id="PTHR46642">
    <property type="entry name" value="DUAL SPECIFICITY PHOSPHATASE, SUBGROUP, CATALYTIC DOMAIN"/>
    <property type="match status" value="1"/>
</dbReference>
<dbReference type="CDD" id="cd02859">
    <property type="entry name" value="E_set_AMPKbeta_like_N"/>
    <property type="match status" value="1"/>
</dbReference>
<evidence type="ECO:0000256" key="4">
    <source>
        <dbReference type="SAM" id="MobiDB-lite"/>
    </source>
</evidence>
<evidence type="ECO:0000259" key="6">
    <source>
        <dbReference type="PROSITE" id="PS50056"/>
    </source>
</evidence>
<dbReference type="Pfam" id="PF00782">
    <property type="entry name" value="DSPc"/>
    <property type="match status" value="1"/>
</dbReference>
<evidence type="ECO:0000259" key="5">
    <source>
        <dbReference type="PROSITE" id="PS50054"/>
    </source>
</evidence>
<dbReference type="InterPro" id="IPR020422">
    <property type="entry name" value="TYR_PHOSPHATASE_DUAL_dom"/>
</dbReference>
<dbReference type="InterPro" id="IPR029021">
    <property type="entry name" value="Prot-tyrosine_phosphatase-like"/>
</dbReference>
<keyword evidence="3" id="KW-0119">Carbohydrate metabolism</keyword>
<feature type="domain" description="Tyrosine specific protein phosphatases" evidence="6">
    <location>
        <begin position="197"/>
        <end position="257"/>
    </location>
</feature>
<accession>A0A0C9RS01</accession>
<feature type="domain" description="Tyrosine-protein phosphatase" evidence="5">
    <location>
        <begin position="120"/>
        <end position="277"/>
    </location>
</feature>
<dbReference type="GO" id="GO:0004721">
    <property type="term" value="F:phosphoprotein phosphatase activity"/>
    <property type="evidence" value="ECO:0007669"/>
    <property type="project" value="UniProtKB-KW"/>
</dbReference>
<evidence type="ECO:0000256" key="2">
    <source>
        <dbReference type="ARBA" id="ARBA00022912"/>
    </source>
</evidence>
<dbReference type="PANTHER" id="PTHR46642:SF3">
    <property type="entry name" value="PHOSPHOGLUCAN PHOSPHATASE DSP4, CHLOROPLASTIC"/>
    <property type="match status" value="1"/>
</dbReference>
<dbReference type="InterPro" id="IPR000387">
    <property type="entry name" value="Tyr_Pase_dom"/>
</dbReference>
<dbReference type="PROSITE" id="PS50056">
    <property type="entry name" value="TYR_PHOSPHATASE_2"/>
    <property type="match status" value="1"/>
</dbReference>
<dbReference type="Gene3D" id="2.60.40.10">
    <property type="entry name" value="Immunoglobulins"/>
    <property type="match status" value="1"/>
</dbReference>
<feature type="compositionally biased region" description="Polar residues" evidence="4">
    <location>
        <begin position="65"/>
        <end position="88"/>
    </location>
</feature>
<organism evidence="7">
    <name type="scientific">Wollemia nobilis</name>
    <dbReference type="NCBI Taxonomy" id="56998"/>
    <lineage>
        <taxon>Eukaryota</taxon>
        <taxon>Viridiplantae</taxon>
        <taxon>Streptophyta</taxon>
        <taxon>Embryophyta</taxon>
        <taxon>Tracheophyta</taxon>
        <taxon>Spermatophyta</taxon>
        <taxon>Pinopsida</taxon>
        <taxon>Pinidae</taxon>
        <taxon>Conifers II</taxon>
        <taxon>Araucariales</taxon>
        <taxon>Araucariaceae</taxon>
        <taxon>Wollemia</taxon>
    </lineage>
</organism>
<dbReference type="GO" id="GO:0005983">
    <property type="term" value="P:starch catabolic process"/>
    <property type="evidence" value="ECO:0007669"/>
    <property type="project" value="TreeGrafter"/>
</dbReference>
<dbReference type="Pfam" id="PF16561">
    <property type="entry name" value="AMPK1_CBM"/>
    <property type="match status" value="1"/>
</dbReference>
<dbReference type="InterPro" id="IPR032640">
    <property type="entry name" value="AMPK1_CBM"/>
</dbReference>
<reference evidence="7" key="1">
    <citation type="submission" date="2015-02" db="EMBL/GenBank/DDBJ databases">
        <title>A transcriptome of Wollemia nobilis - a relic of Gondwana.</title>
        <authorList>
            <person name="Chia J.Y."/>
            <person name="Leong Y.S."/>
            <person name="Abdul Karim S."/>
            <person name="Wan Azmi N."/>
            <person name="Hercus R."/>
            <person name="Croft L."/>
        </authorList>
    </citation>
    <scope>NUCLEOTIDE SEQUENCE</scope>
    <source>
        <strain evidence="7">MaeBrown</strain>
        <tissue evidence="7">Leaf</tissue>
    </source>
</reference>
<feature type="region of interest" description="Disordered" evidence="4">
    <location>
        <begin position="65"/>
        <end position="97"/>
    </location>
</feature>
<dbReference type="InterPro" id="IPR000340">
    <property type="entry name" value="Dual-sp_phosphatase_cat-dom"/>
</dbReference>
<evidence type="ECO:0000313" key="7">
    <source>
        <dbReference type="EMBL" id="JAG86334.1"/>
    </source>
</evidence>
<dbReference type="SMART" id="SM00195">
    <property type="entry name" value="DSPc"/>
    <property type="match status" value="1"/>
</dbReference>
<dbReference type="PROSITE" id="PS50054">
    <property type="entry name" value="TYR_PHOSPHATASE_DUAL"/>
    <property type="match status" value="1"/>
</dbReference>